<comment type="caution">
    <text evidence="2">The sequence shown here is derived from an EMBL/GenBank/DDBJ whole genome shotgun (WGS) entry which is preliminary data.</text>
</comment>
<evidence type="ECO:0008006" key="4">
    <source>
        <dbReference type="Google" id="ProtNLM"/>
    </source>
</evidence>
<reference evidence="2" key="1">
    <citation type="submission" date="2021-03" db="EMBL/GenBank/DDBJ databases">
        <title>Antimicrobial resistance genes in bacteria isolated from Japanese honey, and their potential for conferring macrolide and lincosamide resistance in the American foulbrood pathogen Paenibacillus larvae.</title>
        <authorList>
            <person name="Okamoto M."/>
            <person name="Kumagai M."/>
            <person name="Kanamori H."/>
            <person name="Takamatsu D."/>
        </authorList>
    </citation>
    <scope>NUCLEOTIDE SEQUENCE</scope>
    <source>
        <strain evidence="2">J40TS1</strain>
    </source>
</reference>
<evidence type="ECO:0000256" key="1">
    <source>
        <dbReference type="SAM" id="Phobius"/>
    </source>
</evidence>
<protein>
    <recommendedName>
        <fullName evidence="4">DUF2273 domain-containing protein</fullName>
    </recommendedName>
</protein>
<dbReference type="Pfam" id="PF10031">
    <property type="entry name" value="DUF2273"/>
    <property type="match status" value="1"/>
</dbReference>
<dbReference type="Proteomes" id="UP000683139">
    <property type="component" value="Unassembled WGS sequence"/>
</dbReference>
<dbReference type="InterPro" id="IPR018730">
    <property type="entry name" value="DUF2273"/>
</dbReference>
<feature type="transmembrane region" description="Helical" evidence="1">
    <location>
        <begin position="20"/>
        <end position="47"/>
    </location>
</feature>
<accession>A0A919YKR2</accession>
<sequence length="76" mass="9061">MWNELWNQYWKRIIGAGIGLFFGIIYLFFGFWDMIVVALLVGAGYWLGKQREFASGPIIPWDRIWQTIGKLFKPYR</sequence>
<keyword evidence="1" id="KW-0472">Membrane</keyword>
<dbReference type="RefSeq" id="WP_213513482.1">
    <property type="nucleotide sequence ID" value="NZ_BOSE01000001.1"/>
</dbReference>
<evidence type="ECO:0000313" key="3">
    <source>
        <dbReference type="Proteomes" id="UP000683139"/>
    </source>
</evidence>
<evidence type="ECO:0000313" key="2">
    <source>
        <dbReference type="EMBL" id="GIP15255.1"/>
    </source>
</evidence>
<organism evidence="2 3">
    <name type="scientific">Paenibacillus montaniterrae</name>
    <dbReference type="NCBI Taxonomy" id="429341"/>
    <lineage>
        <taxon>Bacteria</taxon>
        <taxon>Bacillati</taxon>
        <taxon>Bacillota</taxon>
        <taxon>Bacilli</taxon>
        <taxon>Bacillales</taxon>
        <taxon>Paenibacillaceae</taxon>
        <taxon>Paenibacillus</taxon>
    </lineage>
</organism>
<keyword evidence="3" id="KW-1185">Reference proteome</keyword>
<name>A0A919YKR2_9BACL</name>
<proteinExistence type="predicted"/>
<dbReference type="AlphaFoldDB" id="A0A919YKR2"/>
<keyword evidence="1" id="KW-1133">Transmembrane helix</keyword>
<dbReference type="EMBL" id="BOSE01000001">
    <property type="protein sequence ID" value="GIP15255.1"/>
    <property type="molecule type" value="Genomic_DNA"/>
</dbReference>
<keyword evidence="1" id="KW-0812">Transmembrane</keyword>
<gene>
    <name evidence="2" type="ORF">J40TS1_08970</name>
</gene>